<sequence length="305" mass="35271">MPRATNIEENHVSRKKRSSALELVDVPTRASAAESSIVTENPHPPDDTDYYLQDYSQLVPVRLRTIPSETAHVKMNRFHHDGYEIVNIIDAAESSIVTENPHPPDDTDYYLPFVQDYSQLIPVRLHTIPPETAHVKVNRFHHDGYEIVNITDDTPIDEEIYADVRPLPQIVYNGVTYCPMMFQSLQFYQESIPNYDQFPESEKNENGAADHFLEPLDPASIDIFGVNQDVQVQSPSEINRIKRSNKKKCINCKTDNTSMWRRNDEGCTECNACQLYHQKNGVARPPQLFNDKIKKRRSRPRYHYQ</sequence>
<dbReference type="GO" id="GO:0005634">
    <property type="term" value="C:nucleus"/>
    <property type="evidence" value="ECO:0007669"/>
    <property type="project" value="UniProtKB-SubCell"/>
</dbReference>
<reference evidence="11" key="1">
    <citation type="submission" date="2022-01" db="EMBL/GenBank/DDBJ databases">
        <title>Genome Sequence Resource for Two Populations of Ditylenchus destructor, the Migratory Endoparasitic Phytonematode.</title>
        <authorList>
            <person name="Zhang H."/>
            <person name="Lin R."/>
            <person name="Xie B."/>
        </authorList>
    </citation>
    <scope>NUCLEOTIDE SEQUENCE</scope>
    <source>
        <strain evidence="11">BazhouSP</strain>
    </source>
</reference>
<dbReference type="GO" id="GO:0000978">
    <property type="term" value="F:RNA polymerase II cis-regulatory region sequence-specific DNA binding"/>
    <property type="evidence" value="ECO:0007669"/>
    <property type="project" value="TreeGrafter"/>
</dbReference>
<keyword evidence="5" id="KW-0805">Transcription regulation</keyword>
<accession>A0AAD4NCJ7</accession>
<proteinExistence type="predicted"/>
<keyword evidence="7" id="KW-0539">Nucleus</keyword>
<dbReference type="PRINTS" id="PR00619">
    <property type="entry name" value="GATAZNFINGER"/>
</dbReference>
<dbReference type="Pfam" id="PF00320">
    <property type="entry name" value="GATA"/>
    <property type="match status" value="1"/>
</dbReference>
<dbReference type="GO" id="GO:0008270">
    <property type="term" value="F:zinc ion binding"/>
    <property type="evidence" value="ECO:0007669"/>
    <property type="project" value="UniProtKB-KW"/>
</dbReference>
<evidence type="ECO:0000256" key="8">
    <source>
        <dbReference type="PROSITE-ProRule" id="PRU00094"/>
    </source>
</evidence>
<dbReference type="PANTHER" id="PTHR10071">
    <property type="entry name" value="TRANSCRIPTION FACTOR GATA FAMILY MEMBER"/>
    <property type="match status" value="1"/>
</dbReference>
<dbReference type="EMBL" id="JAKKPZ010000005">
    <property type="protein sequence ID" value="KAI1721010.1"/>
    <property type="molecule type" value="Genomic_DNA"/>
</dbReference>
<evidence type="ECO:0000256" key="3">
    <source>
        <dbReference type="ARBA" id="ARBA00022771"/>
    </source>
</evidence>
<evidence type="ECO:0000259" key="10">
    <source>
        <dbReference type="PROSITE" id="PS50114"/>
    </source>
</evidence>
<evidence type="ECO:0000256" key="6">
    <source>
        <dbReference type="ARBA" id="ARBA00023163"/>
    </source>
</evidence>
<evidence type="ECO:0000256" key="5">
    <source>
        <dbReference type="ARBA" id="ARBA00023015"/>
    </source>
</evidence>
<name>A0AAD4NCJ7_9BILA</name>
<evidence type="ECO:0000256" key="1">
    <source>
        <dbReference type="ARBA" id="ARBA00004123"/>
    </source>
</evidence>
<evidence type="ECO:0000256" key="4">
    <source>
        <dbReference type="ARBA" id="ARBA00022833"/>
    </source>
</evidence>
<evidence type="ECO:0000313" key="12">
    <source>
        <dbReference type="Proteomes" id="UP001201812"/>
    </source>
</evidence>
<keyword evidence="12" id="KW-1185">Reference proteome</keyword>
<comment type="subcellular location">
    <subcellularLocation>
        <location evidence="1">Nucleus</location>
    </subcellularLocation>
</comment>
<dbReference type="GO" id="GO:0000122">
    <property type="term" value="P:negative regulation of transcription by RNA polymerase II"/>
    <property type="evidence" value="ECO:0007669"/>
    <property type="project" value="TreeGrafter"/>
</dbReference>
<dbReference type="PROSITE" id="PS00344">
    <property type="entry name" value="GATA_ZN_FINGER_1"/>
    <property type="match status" value="1"/>
</dbReference>
<keyword evidence="4" id="KW-0862">Zinc</keyword>
<evidence type="ECO:0000313" key="11">
    <source>
        <dbReference type="EMBL" id="KAI1721010.1"/>
    </source>
</evidence>
<feature type="region of interest" description="Disordered" evidence="9">
    <location>
        <begin position="285"/>
        <end position="305"/>
    </location>
</feature>
<dbReference type="AlphaFoldDB" id="A0AAD4NCJ7"/>
<dbReference type="Gene3D" id="3.30.50.10">
    <property type="entry name" value="Erythroid Transcription Factor GATA-1, subunit A"/>
    <property type="match status" value="1"/>
</dbReference>
<keyword evidence="2" id="KW-0479">Metal-binding</keyword>
<evidence type="ECO:0000256" key="7">
    <source>
        <dbReference type="ARBA" id="ARBA00023242"/>
    </source>
</evidence>
<feature type="domain" description="GATA-type" evidence="10">
    <location>
        <begin position="243"/>
        <end position="296"/>
    </location>
</feature>
<gene>
    <name evidence="11" type="ORF">DdX_05262</name>
</gene>
<dbReference type="SUPFAM" id="SSF57716">
    <property type="entry name" value="Glucocorticoid receptor-like (DNA-binding domain)"/>
    <property type="match status" value="1"/>
</dbReference>
<dbReference type="GO" id="GO:0045944">
    <property type="term" value="P:positive regulation of transcription by RNA polymerase II"/>
    <property type="evidence" value="ECO:0007669"/>
    <property type="project" value="TreeGrafter"/>
</dbReference>
<dbReference type="PROSITE" id="PS50114">
    <property type="entry name" value="GATA_ZN_FINGER_2"/>
    <property type="match status" value="1"/>
</dbReference>
<keyword evidence="6" id="KW-0804">Transcription</keyword>
<organism evidence="11 12">
    <name type="scientific">Ditylenchus destructor</name>
    <dbReference type="NCBI Taxonomy" id="166010"/>
    <lineage>
        <taxon>Eukaryota</taxon>
        <taxon>Metazoa</taxon>
        <taxon>Ecdysozoa</taxon>
        <taxon>Nematoda</taxon>
        <taxon>Chromadorea</taxon>
        <taxon>Rhabditida</taxon>
        <taxon>Tylenchina</taxon>
        <taxon>Tylenchomorpha</taxon>
        <taxon>Sphaerularioidea</taxon>
        <taxon>Anguinidae</taxon>
        <taxon>Anguininae</taxon>
        <taxon>Ditylenchus</taxon>
    </lineage>
</organism>
<keyword evidence="3 8" id="KW-0863">Zinc-finger</keyword>
<dbReference type="SMART" id="SM00401">
    <property type="entry name" value="ZnF_GATA"/>
    <property type="match status" value="1"/>
</dbReference>
<dbReference type="InterPro" id="IPR039355">
    <property type="entry name" value="Transcription_factor_GATA"/>
</dbReference>
<dbReference type="PANTHER" id="PTHR10071:SF281">
    <property type="entry name" value="BOX A-BINDING FACTOR-RELATED"/>
    <property type="match status" value="1"/>
</dbReference>
<protein>
    <submittedName>
        <fullName evidence="11">GATA zinc finger domain-containing protein</fullName>
    </submittedName>
</protein>
<feature type="compositionally biased region" description="Basic residues" evidence="9">
    <location>
        <begin position="293"/>
        <end position="305"/>
    </location>
</feature>
<dbReference type="InterPro" id="IPR013088">
    <property type="entry name" value="Znf_NHR/GATA"/>
</dbReference>
<dbReference type="InterPro" id="IPR000679">
    <property type="entry name" value="Znf_GATA"/>
</dbReference>
<evidence type="ECO:0000256" key="9">
    <source>
        <dbReference type="SAM" id="MobiDB-lite"/>
    </source>
</evidence>
<evidence type="ECO:0000256" key="2">
    <source>
        <dbReference type="ARBA" id="ARBA00022723"/>
    </source>
</evidence>
<dbReference type="Proteomes" id="UP001201812">
    <property type="component" value="Unassembled WGS sequence"/>
</dbReference>
<dbReference type="GO" id="GO:0000981">
    <property type="term" value="F:DNA-binding transcription factor activity, RNA polymerase II-specific"/>
    <property type="evidence" value="ECO:0007669"/>
    <property type="project" value="TreeGrafter"/>
</dbReference>
<comment type="caution">
    <text evidence="11">The sequence shown here is derived from an EMBL/GenBank/DDBJ whole genome shotgun (WGS) entry which is preliminary data.</text>
</comment>